<sequence>MSQSTSIPQTSTPSPSPSTSPNQLNNTSSLLFGFLVSVLSLFGIFMVSGLIWHRLVLRRRAIEAMALVGSQSRSRGMRRPSLWEVWLNPEKDPLLWENAKPLSGVNCEVPSEQDCCSDQLPPSSISTWKQRVLRHIAPEIVYLFSRPSPLPIVSSTDDLEPSLPLPGSDIQLSLLIAMPRRSGFGAEMERKEGLHEVVIGTTDVLYRDSDFDKDQ</sequence>
<accession>A0ACB8AA60</accession>
<proteinExistence type="predicted"/>
<organism evidence="1 2">
    <name type="scientific">Hygrophoropsis aurantiaca</name>
    <dbReference type="NCBI Taxonomy" id="72124"/>
    <lineage>
        <taxon>Eukaryota</taxon>
        <taxon>Fungi</taxon>
        <taxon>Dikarya</taxon>
        <taxon>Basidiomycota</taxon>
        <taxon>Agaricomycotina</taxon>
        <taxon>Agaricomycetes</taxon>
        <taxon>Agaricomycetidae</taxon>
        <taxon>Boletales</taxon>
        <taxon>Coniophorineae</taxon>
        <taxon>Hygrophoropsidaceae</taxon>
        <taxon>Hygrophoropsis</taxon>
    </lineage>
</organism>
<evidence type="ECO:0000313" key="1">
    <source>
        <dbReference type="EMBL" id="KAH7910124.1"/>
    </source>
</evidence>
<evidence type="ECO:0000313" key="2">
    <source>
        <dbReference type="Proteomes" id="UP000790377"/>
    </source>
</evidence>
<name>A0ACB8AA60_9AGAM</name>
<dbReference type="EMBL" id="MU267726">
    <property type="protein sequence ID" value="KAH7910124.1"/>
    <property type="molecule type" value="Genomic_DNA"/>
</dbReference>
<gene>
    <name evidence="1" type="ORF">BJ138DRAFT_1153637</name>
</gene>
<protein>
    <submittedName>
        <fullName evidence="1">Uncharacterized protein</fullName>
    </submittedName>
</protein>
<comment type="caution">
    <text evidence="1">The sequence shown here is derived from an EMBL/GenBank/DDBJ whole genome shotgun (WGS) entry which is preliminary data.</text>
</comment>
<reference evidence="1" key="1">
    <citation type="journal article" date="2021" name="New Phytol.">
        <title>Evolutionary innovations through gain and loss of genes in the ectomycorrhizal Boletales.</title>
        <authorList>
            <person name="Wu G."/>
            <person name="Miyauchi S."/>
            <person name="Morin E."/>
            <person name="Kuo A."/>
            <person name="Drula E."/>
            <person name="Varga T."/>
            <person name="Kohler A."/>
            <person name="Feng B."/>
            <person name="Cao Y."/>
            <person name="Lipzen A."/>
            <person name="Daum C."/>
            <person name="Hundley H."/>
            <person name="Pangilinan J."/>
            <person name="Johnson J."/>
            <person name="Barry K."/>
            <person name="LaButti K."/>
            <person name="Ng V."/>
            <person name="Ahrendt S."/>
            <person name="Min B."/>
            <person name="Choi I.G."/>
            <person name="Park H."/>
            <person name="Plett J.M."/>
            <person name="Magnuson J."/>
            <person name="Spatafora J.W."/>
            <person name="Nagy L.G."/>
            <person name="Henrissat B."/>
            <person name="Grigoriev I.V."/>
            <person name="Yang Z.L."/>
            <person name="Xu J."/>
            <person name="Martin F.M."/>
        </authorList>
    </citation>
    <scope>NUCLEOTIDE SEQUENCE</scope>
    <source>
        <strain evidence="1">ATCC 28755</strain>
    </source>
</reference>
<dbReference type="Proteomes" id="UP000790377">
    <property type="component" value="Unassembled WGS sequence"/>
</dbReference>
<keyword evidence="2" id="KW-1185">Reference proteome</keyword>